<name>A0A5C5RSY3_9ACTN</name>
<keyword evidence="3" id="KW-1185">Reference proteome</keyword>
<dbReference type="EMBL" id="VIGV01000001">
    <property type="protein sequence ID" value="TWS25752.1"/>
    <property type="molecule type" value="Genomic_DNA"/>
</dbReference>
<dbReference type="InterPro" id="IPR004401">
    <property type="entry name" value="YbaB/EbfC"/>
</dbReference>
<proteinExistence type="predicted"/>
<organism evidence="2 3">
    <name type="scientific">Tsukamurella sputi</name>
    <dbReference type="NCBI Taxonomy" id="2591848"/>
    <lineage>
        <taxon>Bacteria</taxon>
        <taxon>Bacillati</taxon>
        <taxon>Actinomycetota</taxon>
        <taxon>Actinomycetes</taxon>
        <taxon>Mycobacteriales</taxon>
        <taxon>Tsukamurellaceae</taxon>
        <taxon>Tsukamurella</taxon>
    </lineage>
</organism>
<dbReference type="GO" id="GO:0003677">
    <property type="term" value="F:DNA binding"/>
    <property type="evidence" value="ECO:0007669"/>
    <property type="project" value="InterPro"/>
</dbReference>
<evidence type="ECO:0000313" key="3">
    <source>
        <dbReference type="Proteomes" id="UP000319792"/>
    </source>
</evidence>
<comment type="caution">
    <text evidence="2">The sequence shown here is derived from an EMBL/GenBank/DDBJ whole genome shotgun (WGS) entry which is preliminary data.</text>
</comment>
<evidence type="ECO:0000313" key="2">
    <source>
        <dbReference type="EMBL" id="TWS25752.1"/>
    </source>
</evidence>
<dbReference type="AlphaFoldDB" id="A0A5C5RSY3"/>
<evidence type="ECO:0000256" key="1">
    <source>
        <dbReference type="SAM" id="MobiDB-lite"/>
    </source>
</evidence>
<dbReference type="InterPro" id="IPR036894">
    <property type="entry name" value="YbaB-like_sf"/>
</dbReference>
<sequence>MRGQIVGTERPAGASTNNDRGTKLETTPQFWSDAAGAEKTFEQAHEVRERLARVSGTGTAARGDVRVTVGMGGRLTGVVIAGRAEELSGEALSAEIMTAASLADKAAAREVHSIATEFYPDLDFWEQYTGGGAP</sequence>
<dbReference type="SUPFAM" id="SSF82607">
    <property type="entry name" value="YbaB-like"/>
    <property type="match status" value="1"/>
</dbReference>
<accession>A0A5C5RSY3</accession>
<feature type="region of interest" description="Disordered" evidence="1">
    <location>
        <begin position="1"/>
        <end position="25"/>
    </location>
</feature>
<feature type="compositionally biased region" description="Polar residues" evidence="1">
    <location>
        <begin position="14"/>
        <end position="25"/>
    </location>
</feature>
<gene>
    <name evidence="2" type="ORF">FK268_00270</name>
</gene>
<reference evidence="2 3" key="1">
    <citation type="submission" date="2019-08" db="EMBL/GenBank/DDBJ databases">
        <title>Tsukamurella conjunctivitidis sp. nov., Tsukamurella assacharolytica sp. nov. and Tsukamurella sputae sp. nov. isolated from patients with conjunctivitis, bacteraemia (lymphoma) and respiratory infection (sputum) in Hong Kong.</title>
        <authorList>
            <person name="Fok K.M.N."/>
            <person name="Fong J.Y.H."/>
        </authorList>
    </citation>
    <scope>NUCLEOTIDE SEQUENCE [LARGE SCALE GENOMIC DNA]</scope>
    <source>
        <strain evidence="2 3">HKU70</strain>
    </source>
</reference>
<protein>
    <submittedName>
        <fullName evidence="2">YbaB/EbfC family nucleoid-associated protein</fullName>
    </submittedName>
</protein>
<dbReference type="Pfam" id="PF02575">
    <property type="entry name" value="YbaB_DNA_bd"/>
    <property type="match status" value="1"/>
</dbReference>
<dbReference type="Proteomes" id="UP000319792">
    <property type="component" value="Unassembled WGS sequence"/>
</dbReference>
<dbReference type="Gene3D" id="3.30.1310.10">
    <property type="entry name" value="Nucleoid-associated protein YbaB-like domain"/>
    <property type="match status" value="1"/>
</dbReference>